<reference evidence="1 2" key="1">
    <citation type="submission" date="2018-02" db="EMBL/GenBank/DDBJ databases">
        <title>The genomes of Aspergillus section Nigri reveals drivers in fungal speciation.</title>
        <authorList>
            <consortium name="DOE Joint Genome Institute"/>
            <person name="Vesth T.C."/>
            <person name="Nybo J."/>
            <person name="Theobald S."/>
            <person name="Brandl J."/>
            <person name="Frisvad J.C."/>
            <person name="Nielsen K.F."/>
            <person name="Lyhne E.K."/>
            <person name="Kogle M.E."/>
            <person name="Kuo A."/>
            <person name="Riley R."/>
            <person name="Clum A."/>
            <person name="Nolan M."/>
            <person name="Lipzen A."/>
            <person name="Salamov A."/>
            <person name="Henrissat B."/>
            <person name="Wiebenga A."/>
            <person name="De vries R.P."/>
            <person name="Grigoriev I.V."/>
            <person name="Mortensen U.H."/>
            <person name="Andersen M.R."/>
            <person name="Baker S.E."/>
        </authorList>
    </citation>
    <scope>NUCLEOTIDE SEQUENCE [LARGE SCALE GENOMIC DNA]</scope>
    <source>
        <strain evidence="1 2">CBS 707.79</strain>
    </source>
</reference>
<gene>
    <name evidence="1" type="ORF">BO71DRAFT_388084</name>
</gene>
<evidence type="ECO:0000313" key="2">
    <source>
        <dbReference type="Proteomes" id="UP000247810"/>
    </source>
</evidence>
<dbReference type="VEuPathDB" id="FungiDB:BO71DRAFT_388084"/>
<protein>
    <submittedName>
        <fullName evidence="1">Uncharacterized protein</fullName>
    </submittedName>
</protein>
<keyword evidence="2" id="KW-1185">Reference proteome</keyword>
<sequence>MIFLSPCERSSLSVATTAYDVELEPVLPTDEKPSSQPPQFNSQLIGFRFESSGTNVPEIPEALGSIHWNWRPRSSRDSDANTIALQLIDESERYFPLVQFVDWVQEARDRSSPIVKALESKYDGLSVILYYYRRRHLDEFEKYLGLTNTLEESTADPFLFWAVYHACECVRNRRYTEYNIDARFITDPIKAVLSKDNPIVLIRCQLKALAVRFRNFYRSPEVVWSQVFDTQTAFLDKLYHTELEELEALAAELTAAALSLFQELTVEMVKKGSGDPLTALNRWWNSICRAAEECSATEPALCLKLDQLALELYRLRDFYSFTGLLQGIRSSGRRPEVLRMLGHLIDSGENYRLYRQNIDSDAALHFLLPFVKLQSQESTATLQIVSAAQKYALQNTSNKASQRLLSFLISLCFCI</sequence>
<evidence type="ECO:0000313" key="1">
    <source>
        <dbReference type="EMBL" id="PYH90203.1"/>
    </source>
</evidence>
<dbReference type="EMBL" id="KZ825992">
    <property type="protein sequence ID" value="PYH90203.1"/>
    <property type="molecule type" value="Genomic_DNA"/>
</dbReference>
<dbReference type="AlphaFoldDB" id="A0A319DGL0"/>
<dbReference type="Proteomes" id="UP000247810">
    <property type="component" value="Unassembled WGS sequence"/>
</dbReference>
<dbReference type="OrthoDB" id="4452436at2759"/>
<dbReference type="STRING" id="1448320.A0A319DGL0"/>
<proteinExistence type="predicted"/>
<organism evidence="1 2">
    <name type="scientific">Aspergillus ellipticus CBS 707.79</name>
    <dbReference type="NCBI Taxonomy" id="1448320"/>
    <lineage>
        <taxon>Eukaryota</taxon>
        <taxon>Fungi</taxon>
        <taxon>Dikarya</taxon>
        <taxon>Ascomycota</taxon>
        <taxon>Pezizomycotina</taxon>
        <taxon>Eurotiomycetes</taxon>
        <taxon>Eurotiomycetidae</taxon>
        <taxon>Eurotiales</taxon>
        <taxon>Aspergillaceae</taxon>
        <taxon>Aspergillus</taxon>
        <taxon>Aspergillus subgen. Circumdati</taxon>
    </lineage>
</organism>
<accession>A0A319DGL0</accession>
<name>A0A319DGL0_9EURO</name>